<evidence type="ECO:0000313" key="3">
    <source>
        <dbReference type="Proteomes" id="UP000322079"/>
    </source>
</evidence>
<dbReference type="AlphaFoldDB" id="A0A5C1DBZ7"/>
<organism evidence="2 3">
    <name type="scientific">Chromobacterium paludis</name>
    <dbReference type="NCBI Taxonomy" id="2605945"/>
    <lineage>
        <taxon>Bacteria</taxon>
        <taxon>Pseudomonadati</taxon>
        <taxon>Pseudomonadota</taxon>
        <taxon>Betaproteobacteria</taxon>
        <taxon>Neisseriales</taxon>
        <taxon>Chromobacteriaceae</taxon>
        <taxon>Chromobacterium</taxon>
    </lineage>
</organism>
<sequence>MDSSITFLLVLAVAAANLPFVSERFAGVFKVARKHFGWQALEMALLFCLVGGLARLLEARQMPVHEQHWQFYVTVLALFLVAAFPGFAYRYFWRKSAH</sequence>
<dbReference type="InterPro" id="IPR016768">
    <property type="entry name" value="UCP019883"/>
</dbReference>
<dbReference type="RefSeq" id="WP_149294557.1">
    <property type="nucleotide sequence ID" value="NZ_CP043473.1"/>
</dbReference>
<dbReference type="EMBL" id="CP043473">
    <property type="protein sequence ID" value="QEL54162.1"/>
    <property type="molecule type" value="Genomic_DNA"/>
</dbReference>
<keyword evidence="1" id="KW-1133">Transmembrane helix</keyword>
<dbReference type="KEGG" id="chrm:FYK34_00455"/>
<feature type="transmembrane region" description="Helical" evidence="1">
    <location>
        <begin position="36"/>
        <end position="57"/>
    </location>
</feature>
<keyword evidence="1" id="KW-0812">Transmembrane</keyword>
<keyword evidence="3" id="KW-1185">Reference proteome</keyword>
<dbReference type="Pfam" id="PF10993">
    <property type="entry name" value="DUF2818"/>
    <property type="match status" value="1"/>
</dbReference>
<feature type="transmembrane region" description="Helical" evidence="1">
    <location>
        <begin position="69"/>
        <end position="92"/>
    </location>
</feature>
<accession>A0A5C1DBZ7</accession>
<evidence type="ECO:0000256" key="1">
    <source>
        <dbReference type="SAM" id="Phobius"/>
    </source>
</evidence>
<protein>
    <submittedName>
        <fullName evidence="2">DUF2818 family protein</fullName>
    </submittedName>
</protein>
<keyword evidence="1" id="KW-0472">Membrane</keyword>
<gene>
    <name evidence="2" type="ORF">FYK34_00455</name>
</gene>
<evidence type="ECO:0000313" key="2">
    <source>
        <dbReference type="EMBL" id="QEL54162.1"/>
    </source>
</evidence>
<proteinExistence type="predicted"/>
<dbReference type="PIRSF" id="PIRSF019883">
    <property type="entry name" value="UCP019883"/>
    <property type="match status" value="1"/>
</dbReference>
<dbReference type="Proteomes" id="UP000322079">
    <property type="component" value="Chromosome"/>
</dbReference>
<name>A0A5C1DBZ7_9NEIS</name>
<reference evidence="2 3" key="1">
    <citation type="submission" date="2019-08" db="EMBL/GenBank/DDBJ databases">
        <title>Chromobacterium paludis, a novel bacterium isolated from a Maryland marsh pond.</title>
        <authorList>
            <person name="Blackburn M.B."/>
            <person name="Gundersen-Rindal D.E."/>
        </authorList>
    </citation>
    <scope>NUCLEOTIDE SEQUENCE [LARGE SCALE GENOMIC DNA]</scope>
    <source>
        <strain evidence="3">IIBBL 257-1</strain>
    </source>
</reference>